<dbReference type="eggNOG" id="KOG3105">
    <property type="taxonomic scope" value="Eukaryota"/>
</dbReference>
<dbReference type="Pfam" id="PF03221">
    <property type="entry name" value="HTH_Tnp_Tc5"/>
    <property type="match status" value="1"/>
</dbReference>
<gene>
    <name evidence="4" type="ORF">GLOINDRAFT_12663</name>
</gene>
<dbReference type="HOGENOM" id="CLU_033137_2_1_1"/>
<dbReference type="InterPro" id="IPR004875">
    <property type="entry name" value="DDE_SF_endonuclease_dom"/>
</dbReference>
<protein>
    <recommendedName>
        <fullName evidence="3">HTH CENPB-type domain-containing protein</fullName>
    </recommendedName>
</protein>
<evidence type="ECO:0000256" key="2">
    <source>
        <dbReference type="SAM" id="MobiDB-lite"/>
    </source>
</evidence>
<name>U9SKD7_RHIID</name>
<dbReference type="VEuPathDB" id="FungiDB:RhiirFUN_024115"/>
<organism evidence="4">
    <name type="scientific">Rhizophagus irregularis (strain DAOM 181602 / DAOM 197198 / MUCL 43194)</name>
    <name type="common">Arbuscular mycorrhizal fungus</name>
    <name type="synonym">Glomus intraradices</name>
    <dbReference type="NCBI Taxonomy" id="747089"/>
    <lineage>
        <taxon>Eukaryota</taxon>
        <taxon>Fungi</taxon>
        <taxon>Fungi incertae sedis</taxon>
        <taxon>Mucoromycota</taxon>
        <taxon>Glomeromycotina</taxon>
        <taxon>Glomeromycetes</taxon>
        <taxon>Glomerales</taxon>
        <taxon>Glomeraceae</taxon>
        <taxon>Rhizophagus</taxon>
    </lineage>
</organism>
<reference evidence="4" key="1">
    <citation type="submission" date="2013-07" db="EMBL/GenBank/DDBJ databases">
        <title>The genome of an arbuscular mycorrhizal fungus provides insights into the evolution of the oldest plant symbiosis.</title>
        <authorList>
            <consortium name="DOE Joint Genome Institute"/>
            <person name="Tisserant E."/>
            <person name="Malbreil M."/>
            <person name="Kuo A."/>
            <person name="Kohler A."/>
            <person name="Symeonidi A."/>
            <person name="Balestrini R."/>
            <person name="Charron P."/>
            <person name="Duensing N."/>
            <person name="Frei-dit-Frey N."/>
            <person name="Gianinazzi-Pearson V."/>
            <person name="Gilbert B."/>
            <person name="Handa Y."/>
            <person name="Hijri M."/>
            <person name="Kaul R."/>
            <person name="Kawaguchi M."/>
            <person name="Krajinski F."/>
            <person name="Lammers P."/>
            <person name="Lapierre D."/>
            <person name="Masclaux F.G."/>
            <person name="Murat C."/>
            <person name="Morin E."/>
            <person name="Ndikumana S."/>
            <person name="Pagni M."/>
            <person name="Petitpierre D."/>
            <person name="Requena N."/>
            <person name="Rosikiewicz P."/>
            <person name="Riley R."/>
            <person name="Saito K."/>
            <person name="San Clemente H."/>
            <person name="Shapiro H."/>
            <person name="van Tuinen D."/>
            <person name="Becard G."/>
            <person name="Bonfante P."/>
            <person name="Paszkowski U."/>
            <person name="Shachar-Hill Y."/>
            <person name="Young J.P."/>
            <person name="Sanders I.R."/>
            <person name="Henrissat B."/>
            <person name="Rensing S.A."/>
            <person name="Grigoriev I.V."/>
            <person name="Corradi N."/>
            <person name="Roux C."/>
            <person name="Martin F."/>
        </authorList>
    </citation>
    <scope>NUCLEOTIDE SEQUENCE</scope>
    <source>
        <strain evidence="4">DAOM 197198</strain>
    </source>
</reference>
<dbReference type="InterPro" id="IPR050863">
    <property type="entry name" value="CenT-Element_Derived"/>
</dbReference>
<accession>U9SKD7</accession>
<dbReference type="EMBL" id="KI300488">
    <property type="protein sequence ID" value="ERZ96408.1"/>
    <property type="molecule type" value="Genomic_DNA"/>
</dbReference>
<dbReference type="GO" id="GO:0003677">
    <property type="term" value="F:DNA binding"/>
    <property type="evidence" value="ECO:0007669"/>
    <property type="project" value="UniProtKB-KW"/>
</dbReference>
<dbReference type="Gene3D" id="1.10.10.60">
    <property type="entry name" value="Homeodomain-like"/>
    <property type="match status" value="1"/>
</dbReference>
<dbReference type="SUPFAM" id="SSF46689">
    <property type="entry name" value="Homeodomain-like"/>
    <property type="match status" value="1"/>
</dbReference>
<feature type="domain" description="HTH CENPB-type" evidence="3">
    <location>
        <begin position="60"/>
        <end position="138"/>
    </location>
</feature>
<feature type="region of interest" description="Disordered" evidence="2">
    <location>
        <begin position="1"/>
        <end position="25"/>
    </location>
</feature>
<feature type="compositionally biased region" description="Basic residues" evidence="2">
    <location>
        <begin position="7"/>
        <end position="16"/>
    </location>
</feature>
<dbReference type="PANTHER" id="PTHR19303">
    <property type="entry name" value="TRANSPOSON"/>
    <property type="match status" value="1"/>
</dbReference>
<dbReference type="InterPro" id="IPR006600">
    <property type="entry name" value="HTH_CenpB_DNA-bd_dom"/>
</dbReference>
<dbReference type="AlphaFoldDB" id="U9SKD7"/>
<dbReference type="Pfam" id="PF03184">
    <property type="entry name" value="DDE_1"/>
    <property type="match status" value="1"/>
</dbReference>
<feature type="non-terminal residue" evidence="4">
    <location>
        <position position="322"/>
    </location>
</feature>
<evidence type="ECO:0000259" key="3">
    <source>
        <dbReference type="PROSITE" id="PS51253"/>
    </source>
</evidence>
<evidence type="ECO:0000313" key="4">
    <source>
        <dbReference type="EMBL" id="ERZ96408.1"/>
    </source>
</evidence>
<dbReference type="InterPro" id="IPR009057">
    <property type="entry name" value="Homeodomain-like_sf"/>
</dbReference>
<keyword evidence="1" id="KW-0238">DNA-binding</keyword>
<proteinExistence type="predicted"/>
<sequence length="322" mass="36887">MVVIGNKKNKKTRNRLPQKNEDNGINIRGTAKRFDIQPKQLRDWKNKKGTLLTTAPHVAKLHPGKPARYPKLEDDLFAWISEKRANGNAVTRKLITNKAISLSKSPELLANNPDIVGFKFSNKWLEGFLGRYDLSERRRTTVAQQLPSDLIEKQNIFLRAKTVNIHTTGHERSSFTVILACMADGTKLPAVCIFKLKNIPKENFPHGIYIRANEKGWVNEQEMLWWVENVWTSRNRFGNPRSMLVLDSFRGHIVNSVKNRLVKKNTNIAMIPGSCTSKLQPLDVAINKSFKSKVKDRYNNWMISNIHAFTPAEKIKRPSYST</sequence>
<dbReference type="SMART" id="SM00674">
    <property type="entry name" value="CENPB"/>
    <property type="match status" value="1"/>
</dbReference>
<evidence type="ECO:0000256" key="1">
    <source>
        <dbReference type="ARBA" id="ARBA00023125"/>
    </source>
</evidence>
<dbReference type="PANTHER" id="PTHR19303:SF73">
    <property type="entry name" value="PROTEIN PDC2"/>
    <property type="match status" value="1"/>
</dbReference>
<dbReference type="GO" id="GO:0005634">
    <property type="term" value="C:nucleus"/>
    <property type="evidence" value="ECO:0007669"/>
    <property type="project" value="TreeGrafter"/>
</dbReference>
<dbReference type="PROSITE" id="PS51253">
    <property type="entry name" value="HTH_CENPB"/>
    <property type="match status" value="1"/>
</dbReference>